<comment type="similarity">
    <text evidence="8">Belongs to the ADP/ATP translocase tlc family.</text>
</comment>
<keyword evidence="6 8" id="KW-1133">Transmembrane helix</keyword>
<keyword evidence="5 8" id="KW-0067">ATP-binding</keyword>
<accession>B9S4C8</accession>
<keyword evidence="2 8" id="KW-0813">Transport</keyword>
<feature type="transmembrane region" description="Helical" evidence="8">
    <location>
        <begin position="64"/>
        <end position="85"/>
    </location>
</feature>
<evidence type="ECO:0000313" key="10">
    <source>
        <dbReference type="Proteomes" id="UP000008311"/>
    </source>
</evidence>
<evidence type="ECO:0000313" key="9">
    <source>
        <dbReference type="EMBL" id="EEF41556.1"/>
    </source>
</evidence>
<dbReference type="GO" id="GO:0031969">
    <property type="term" value="C:chloroplast membrane"/>
    <property type="evidence" value="ECO:0007669"/>
    <property type="project" value="UniProtKB-SubCell"/>
</dbReference>
<dbReference type="PANTHER" id="PTHR43596">
    <property type="entry name" value="ADP,ATP CARRIER PROTEIN"/>
    <property type="match status" value="1"/>
</dbReference>
<reference evidence="10" key="1">
    <citation type="journal article" date="2010" name="Nat. Biotechnol.">
        <title>Draft genome sequence of the oilseed species Ricinus communis.</title>
        <authorList>
            <person name="Chan A.P."/>
            <person name="Crabtree J."/>
            <person name="Zhao Q."/>
            <person name="Lorenzi H."/>
            <person name="Orvis J."/>
            <person name="Puiu D."/>
            <person name="Melake-Berhan A."/>
            <person name="Jones K.M."/>
            <person name="Redman J."/>
            <person name="Chen G."/>
            <person name="Cahoon E.B."/>
            <person name="Gedil M."/>
            <person name="Stanke M."/>
            <person name="Haas B.J."/>
            <person name="Wortman J.R."/>
            <person name="Fraser-Liggett C.M."/>
            <person name="Ravel J."/>
            <person name="Rabinowicz P.D."/>
        </authorList>
    </citation>
    <scope>NUCLEOTIDE SEQUENCE [LARGE SCALE GENOMIC DNA]</scope>
    <source>
        <strain evidence="10">cv. Hale</strain>
    </source>
</reference>
<feature type="transmembrane region" description="Helical" evidence="8">
    <location>
        <begin position="333"/>
        <end position="351"/>
    </location>
</feature>
<proteinExistence type="inferred from homology"/>
<gene>
    <name evidence="9" type="ORF">RCOM_0689460</name>
</gene>
<feature type="transmembrane region" description="Helical" evidence="8">
    <location>
        <begin position="24"/>
        <end position="44"/>
    </location>
</feature>
<evidence type="ECO:0000256" key="4">
    <source>
        <dbReference type="ARBA" id="ARBA00022741"/>
    </source>
</evidence>
<dbReference type="InParanoid" id="B9S4C8"/>
<dbReference type="InterPro" id="IPR004667">
    <property type="entry name" value="ADP_ATP_car_bac_type"/>
</dbReference>
<keyword evidence="3 8" id="KW-0812">Transmembrane</keyword>
<evidence type="ECO:0000256" key="3">
    <source>
        <dbReference type="ARBA" id="ARBA00022692"/>
    </source>
</evidence>
<keyword evidence="10" id="KW-1185">Reference proteome</keyword>
<dbReference type="PANTHER" id="PTHR43596:SF1">
    <property type="entry name" value="ADP,ATP CARRIER PROTEIN"/>
    <property type="match status" value="1"/>
</dbReference>
<feature type="transmembrane region" description="Helical" evidence="8">
    <location>
        <begin position="92"/>
        <end position="111"/>
    </location>
</feature>
<dbReference type="Proteomes" id="UP000008311">
    <property type="component" value="Unassembled WGS sequence"/>
</dbReference>
<keyword evidence="8" id="KW-0934">Plastid</keyword>
<keyword evidence="4 8" id="KW-0547">Nucleotide-binding</keyword>
<evidence type="ECO:0000256" key="5">
    <source>
        <dbReference type="ARBA" id="ARBA00022840"/>
    </source>
</evidence>
<sequence length="364" mass="39772">MVILSRCRLDAILSKLVSVHPHEVSPLLHSSSCFFFILSAYFVVLPLRDEGAISLGLSNLPGLFVGSLALTLIAAPLSTLIFSLPNLSKLKGLLLIHRFFSVSLVLFFVLWHSSAGGISTFRTKGTVSISTELKEDLNVDVSQTDSPMGSGDWGNHGWFYISVALLNLITISSTWARVIDVMDSEGTWQARKVTVIAMTVTSSVGRRRLFAQINSFIAVFILAGQLTLTGRILTISGVTTAICSTPVVAFLNLIAVAVWPTWVAVAICETLRKVVTYVVTRPGRELLFTVVSQEEKYKAKVCIDVIVQRLGDATAAGMYKLLFSTLHGRTSTVCLYALPVCLIWIITAFHLGQRQVQLAKLQNV</sequence>
<evidence type="ECO:0000256" key="7">
    <source>
        <dbReference type="ARBA" id="ARBA00023136"/>
    </source>
</evidence>
<feature type="transmembrane region" description="Helical" evidence="8">
    <location>
        <begin position="247"/>
        <end position="268"/>
    </location>
</feature>
<dbReference type="GO" id="GO:0005471">
    <property type="term" value="F:ATP:ADP antiporter activity"/>
    <property type="evidence" value="ECO:0007669"/>
    <property type="project" value="InterPro"/>
</dbReference>
<dbReference type="EMBL" id="EQ973864">
    <property type="protein sequence ID" value="EEF41556.1"/>
    <property type="molecule type" value="Genomic_DNA"/>
</dbReference>
<comment type="subcellular location">
    <subcellularLocation>
        <location evidence="1">Membrane</location>
        <topology evidence="1">Multi-pass membrane protein</topology>
    </subcellularLocation>
    <subcellularLocation>
        <location evidence="8">Plastid</location>
        <location evidence="8">Chloroplast membrane</location>
        <topology evidence="8">Multi-pass membrane protein</topology>
    </subcellularLocation>
</comment>
<dbReference type="STRING" id="3988.B9S4C8"/>
<protein>
    <recommendedName>
        <fullName evidence="8">ADP,ATP carrier protein</fullName>
    </recommendedName>
</protein>
<feature type="transmembrane region" description="Helical" evidence="8">
    <location>
        <begin position="157"/>
        <end position="176"/>
    </location>
</feature>
<organism evidence="9 10">
    <name type="scientific">Ricinus communis</name>
    <name type="common">Castor bean</name>
    <dbReference type="NCBI Taxonomy" id="3988"/>
    <lineage>
        <taxon>Eukaryota</taxon>
        <taxon>Viridiplantae</taxon>
        <taxon>Streptophyta</taxon>
        <taxon>Embryophyta</taxon>
        <taxon>Tracheophyta</taxon>
        <taxon>Spermatophyta</taxon>
        <taxon>Magnoliopsida</taxon>
        <taxon>eudicotyledons</taxon>
        <taxon>Gunneridae</taxon>
        <taxon>Pentapetalae</taxon>
        <taxon>rosids</taxon>
        <taxon>fabids</taxon>
        <taxon>Malpighiales</taxon>
        <taxon>Euphorbiaceae</taxon>
        <taxon>Acalyphoideae</taxon>
        <taxon>Acalypheae</taxon>
        <taxon>Ricinus</taxon>
    </lineage>
</organism>
<evidence type="ECO:0000256" key="6">
    <source>
        <dbReference type="ARBA" id="ARBA00022989"/>
    </source>
</evidence>
<evidence type="ECO:0000256" key="8">
    <source>
        <dbReference type="RuleBase" id="RU363121"/>
    </source>
</evidence>
<dbReference type="AlphaFoldDB" id="B9S4C8"/>
<dbReference type="eggNOG" id="ENOG502QPVU">
    <property type="taxonomic scope" value="Eukaryota"/>
</dbReference>
<dbReference type="Pfam" id="PF03219">
    <property type="entry name" value="TLC"/>
    <property type="match status" value="1"/>
</dbReference>
<keyword evidence="8" id="KW-0150">Chloroplast</keyword>
<name>B9S4C8_RICCO</name>
<evidence type="ECO:0000256" key="1">
    <source>
        <dbReference type="ARBA" id="ARBA00004141"/>
    </source>
</evidence>
<dbReference type="GO" id="GO:0005524">
    <property type="term" value="F:ATP binding"/>
    <property type="evidence" value="ECO:0007669"/>
    <property type="project" value="UniProtKB-KW"/>
</dbReference>
<keyword evidence="7 8" id="KW-0472">Membrane</keyword>
<evidence type="ECO:0000256" key="2">
    <source>
        <dbReference type="ARBA" id="ARBA00022448"/>
    </source>
</evidence>
<feature type="transmembrane region" description="Helical" evidence="8">
    <location>
        <begin position="216"/>
        <end position="235"/>
    </location>
</feature>